<evidence type="ECO:0000256" key="1">
    <source>
        <dbReference type="SAM" id="MobiDB-lite"/>
    </source>
</evidence>
<organism evidence="3 4">
    <name type="scientific">Branchiostoma floridae</name>
    <name type="common">Florida lancelet</name>
    <name type="synonym">Amphioxus</name>
    <dbReference type="NCBI Taxonomy" id="7739"/>
    <lineage>
        <taxon>Eukaryota</taxon>
        <taxon>Metazoa</taxon>
        <taxon>Chordata</taxon>
        <taxon>Cephalochordata</taxon>
        <taxon>Leptocardii</taxon>
        <taxon>Amphioxiformes</taxon>
        <taxon>Branchiostomatidae</taxon>
        <taxon>Branchiostoma</taxon>
    </lineage>
</organism>
<keyword evidence="2" id="KW-0732">Signal</keyword>
<gene>
    <name evidence="4 5" type="primary">LOC118423473</name>
</gene>
<feature type="signal peptide" evidence="2">
    <location>
        <begin position="1"/>
        <end position="18"/>
    </location>
</feature>
<feature type="compositionally biased region" description="Basic and acidic residues" evidence="1">
    <location>
        <begin position="172"/>
        <end position="208"/>
    </location>
</feature>
<proteinExistence type="predicted"/>
<dbReference type="GeneID" id="118423473"/>
<dbReference type="RefSeq" id="XP_035687537.1">
    <property type="nucleotide sequence ID" value="XM_035831644.1"/>
</dbReference>
<feature type="chain" id="PRO_5044698959" evidence="2">
    <location>
        <begin position="19"/>
        <end position="264"/>
    </location>
</feature>
<reference evidence="4 5" key="2">
    <citation type="submission" date="2025-04" db="UniProtKB">
        <authorList>
            <consortium name="RefSeq"/>
        </authorList>
    </citation>
    <scope>IDENTIFICATION</scope>
    <source>
        <strain evidence="4 5">S238N-H82</strain>
        <tissue evidence="4 5">Testes</tissue>
    </source>
</reference>
<evidence type="ECO:0000313" key="3">
    <source>
        <dbReference type="Proteomes" id="UP000001554"/>
    </source>
</evidence>
<dbReference type="RefSeq" id="XP_035687536.1">
    <property type="nucleotide sequence ID" value="XM_035831643.1"/>
</dbReference>
<dbReference type="Proteomes" id="UP000001554">
    <property type="component" value="Chromosome 9"/>
</dbReference>
<evidence type="ECO:0000313" key="5">
    <source>
        <dbReference type="RefSeq" id="XP_035687537.1"/>
    </source>
</evidence>
<dbReference type="OrthoDB" id="10660484at2759"/>
<reference evidence="3" key="1">
    <citation type="journal article" date="2020" name="Nat. Ecol. Evol.">
        <title>Deeply conserved synteny resolves early events in vertebrate evolution.</title>
        <authorList>
            <person name="Simakov O."/>
            <person name="Marletaz F."/>
            <person name="Yue J.X."/>
            <person name="O'Connell B."/>
            <person name="Jenkins J."/>
            <person name="Brandt A."/>
            <person name="Calef R."/>
            <person name="Tung C.H."/>
            <person name="Huang T.K."/>
            <person name="Schmutz J."/>
            <person name="Satoh N."/>
            <person name="Yu J.K."/>
            <person name="Putnam N.H."/>
            <person name="Green R.E."/>
            <person name="Rokhsar D.S."/>
        </authorList>
    </citation>
    <scope>NUCLEOTIDE SEQUENCE [LARGE SCALE GENOMIC DNA]</scope>
    <source>
        <strain evidence="3">S238N-H82</strain>
    </source>
</reference>
<evidence type="ECO:0000256" key="2">
    <source>
        <dbReference type="SAM" id="SignalP"/>
    </source>
</evidence>
<feature type="region of interest" description="Disordered" evidence="1">
    <location>
        <begin position="154"/>
        <end position="264"/>
    </location>
</feature>
<dbReference type="AlphaFoldDB" id="A0A9J7LS39"/>
<dbReference type="KEGG" id="bfo:118423473"/>
<evidence type="ECO:0000313" key="4">
    <source>
        <dbReference type="RefSeq" id="XP_035687536.1"/>
    </source>
</evidence>
<keyword evidence="3" id="KW-1185">Reference proteome</keyword>
<name>A0A9J7LS39_BRAFL</name>
<accession>A0A9J7LS39</accession>
<protein>
    <submittedName>
        <fullName evidence="4 5">Prisilkin-39-like isoform X1</fullName>
    </submittedName>
</protein>
<sequence length="264" mass="30068">MGTCGLLLFLTAVVVGSAQLVSAQVGYPGYPGYNQFYGVSGHATECESDSDCRSAGYRCQFAPVSGKSYCTPSQYQYPYSSYYGYGGYPYDYYGYYGYGGYPYYNYYDYYGSGYYGYNYPYYNYYGSYPYYGYGYGYGYYPYYGHPYVGYTGEGTAEPRQGPPPTLTPEQLEEAKAKHEEMRKKAEEFWRNRQGKEQLKPGESLEDHVVPMGGEWLPPPPPPPQGEQGNQGNQEERRRWMPPRVPRGRRPATEEQVNDDGVAVN</sequence>